<proteinExistence type="predicted"/>
<accession>A0A482TLA1</accession>
<keyword evidence="2" id="KW-1185">Reference proteome</keyword>
<protein>
    <submittedName>
        <fullName evidence="1">Uncharacterized protein</fullName>
    </submittedName>
</protein>
<evidence type="ECO:0000313" key="1">
    <source>
        <dbReference type="EMBL" id="RYJ52288.1"/>
    </source>
</evidence>
<comment type="caution">
    <text evidence="1">The sequence shown here is derived from an EMBL/GenBank/DDBJ whole genome shotgun (WGS) entry which is preliminary data.</text>
</comment>
<dbReference type="AlphaFoldDB" id="A0A482TLA1"/>
<dbReference type="Proteomes" id="UP000253235">
    <property type="component" value="Unassembled WGS sequence"/>
</dbReference>
<reference evidence="1 2" key="1">
    <citation type="submission" date="2019-01" db="EMBL/GenBank/DDBJ databases">
        <title>Flavobacterium sp. nov. isolated from arctic soil.</title>
        <authorList>
            <person name="Kim D.-U."/>
        </authorList>
    </citation>
    <scope>NUCLEOTIDE SEQUENCE [LARGE SCALE GENOMIC DNA]</scope>
    <source>
        <strain evidence="1 2">Kopri-42</strain>
    </source>
</reference>
<sequence length="65" mass="7401">MLNTKNSKVTNVEPFLNKAINQISQLLTLYEEGSATTKRKIIGSIFPEKPTFKIINFEPLESMKD</sequence>
<gene>
    <name evidence="1" type="ORF">DR871_008640</name>
</gene>
<organism evidence="1 2">
    <name type="scientific">Flavobacterium petrolei</name>
    <dbReference type="NCBI Taxonomy" id="2259594"/>
    <lineage>
        <taxon>Bacteria</taxon>
        <taxon>Pseudomonadati</taxon>
        <taxon>Bacteroidota</taxon>
        <taxon>Flavobacteriia</taxon>
        <taxon>Flavobacteriales</taxon>
        <taxon>Flavobacteriaceae</taxon>
        <taxon>Flavobacterium</taxon>
    </lineage>
</organism>
<name>A0A482TLA1_9FLAO</name>
<evidence type="ECO:0000313" key="2">
    <source>
        <dbReference type="Proteomes" id="UP000253235"/>
    </source>
</evidence>
<dbReference type="OrthoDB" id="9815006at2"/>
<dbReference type="RefSeq" id="WP_113665658.1">
    <property type="nucleotide sequence ID" value="NZ_QNVY02000002.1"/>
</dbReference>
<dbReference type="EMBL" id="QNVY02000002">
    <property type="protein sequence ID" value="RYJ52288.1"/>
    <property type="molecule type" value="Genomic_DNA"/>
</dbReference>